<dbReference type="Pfam" id="PF00535">
    <property type="entry name" value="Glycos_transf_2"/>
    <property type="match status" value="1"/>
</dbReference>
<dbReference type="AlphaFoldDB" id="A0A1W6SKN8"/>
<dbReference type="EMBL" id="CP021106">
    <property type="protein sequence ID" value="ARO86359.1"/>
    <property type="molecule type" value="Genomic_DNA"/>
</dbReference>
<name>A0A1W6SKN8_9PROT</name>
<accession>A0A1W6SKN8</accession>
<dbReference type="RefSeq" id="WP_004180523.1">
    <property type="nucleotide sequence ID" value="NZ_CP021106.3"/>
</dbReference>
<reference evidence="2 3" key="1">
    <citation type="journal article" date="2015" name="Int. J. Syst. Evol. Microbiol.">
        <title>Nitrosospira lacus sp. nov., a psychrotolerant, ammonia-oxidizing bacterium from sandy lake sediment.</title>
        <authorList>
            <person name="Urakawa H."/>
            <person name="Garcia J.C."/>
            <person name="Nielsen J.L."/>
            <person name="Le V.Q."/>
            <person name="Kozlowski J.A."/>
            <person name="Stein L.Y."/>
            <person name="Lim C.K."/>
            <person name="Pommerening-Roser A."/>
            <person name="Martens-Habbena W."/>
            <person name="Stahl D.A."/>
            <person name="Klotz M.G."/>
        </authorList>
    </citation>
    <scope>NUCLEOTIDE SEQUENCE [LARGE SCALE GENOMIC DNA]</scope>
    <source>
        <strain evidence="2 3">APG3</strain>
    </source>
</reference>
<keyword evidence="3" id="KW-1185">Reference proteome</keyword>
<dbReference type="GO" id="GO:0016758">
    <property type="term" value="F:hexosyltransferase activity"/>
    <property type="evidence" value="ECO:0007669"/>
    <property type="project" value="UniProtKB-ARBA"/>
</dbReference>
<protein>
    <recommendedName>
        <fullName evidence="1">Glycosyltransferase 2-like domain-containing protein</fullName>
    </recommendedName>
</protein>
<evidence type="ECO:0000313" key="3">
    <source>
        <dbReference type="Proteomes" id="UP000012179"/>
    </source>
</evidence>
<dbReference type="InterPro" id="IPR001173">
    <property type="entry name" value="Glyco_trans_2-like"/>
</dbReference>
<feature type="domain" description="Glycosyltransferase 2-like" evidence="1">
    <location>
        <begin position="70"/>
        <end position="218"/>
    </location>
</feature>
<dbReference type="PANTHER" id="PTHR22916">
    <property type="entry name" value="GLYCOSYLTRANSFERASE"/>
    <property type="match status" value="1"/>
</dbReference>
<dbReference type="InterPro" id="IPR029044">
    <property type="entry name" value="Nucleotide-diphossugar_trans"/>
</dbReference>
<evidence type="ECO:0000313" key="2">
    <source>
        <dbReference type="EMBL" id="ARO86359.1"/>
    </source>
</evidence>
<dbReference type="PANTHER" id="PTHR22916:SF3">
    <property type="entry name" value="UDP-GLCNAC:BETAGAL BETA-1,3-N-ACETYLGLUCOSAMINYLTRANSFERASE-LIKE PROTEIN 1"/>
    <property type="match status" value="1"/>
</dbReference>
<dbReference type="Gene3D" id="3.90.550.10">
    <property type="entry name" value="Spore Coat Polysaccharide Biosynthesis Protein SpsA, Chain A"/>
    <property type="match status" value="1"/>
</dbReference>
<dbReference type="eggNOG" id="COG0463">
    <property type="taxonomic scope" value="Bacteria"/>
</dbReference>
<organism evidence="2 3">
    <name type="scientific">Nitrosospira lacus</name>
    <dbReference type="NCBI Taxonomy" id="1288494"/>
    <lineage>
        <taxon>Bacteria</taxon>
        <taxon>Pseudomonadati</taxon>
        <taxon>Pseudomonadota</taxon>
        <taxon>Betaproteobacteria</taxon>
        <taxon>Nitrosomonadales</taxon>
        <taxon>Nitrosomonadaceae</taxon>
        <taxon>Nitrosospira</taxon>
    </lineage>
</organism>
<dbReference type="Proteomes" id="UP000012179">
    <property type="component" value="Chromosome"/>
</dbReference>
<evidence type="ECO:0000259" key="1">
    <source>
        <dbReference type="Pfam" id="PF00535"/>
    </source>
</evidence>
<dbReference type="SUPFAM" id="SSF53448">
    <property type="entry name" value="Nucleotide-diphospho-sugar transferases"/>
    <property type="match status" value="1"/>
</dbReference>
<gene>
    <name evidence="2" type="ORF">EBAPG3_000385</name>
</gene>
<proteinExistence type="predicted"/>
<dbReference type="KEGG" id="nlc:EBAPG3_000385"/>
<sequence>MLFGKELYPDFDLYGWSKYMLEPLENPRPLKNSGFLRRLAHTRSRLRQAHTAFSTNTDIRLVDPGAPKVSVMLITYNHEKYISEALDSILMQERDFDIEINVIDDCSTDSTQNIVRDYQGRYPEVINCYFNEHNVGYIATQLNTYRGFQTLRGEYFALLEGDDYWTDPKKLKEQVAFLEGNTEYVACAHDTLKIFEDGRPSEHFLPFKAFGRNRAKMPDLVSMAGVFHLSSIVYRNKFGLNPPQCLADPYSCEVIINMLYGQFGDFYCINKYMSAYRVHGAGVFSTRNLESIWLFHMHGYRRFAFYMGARYWVLFSRSVIGFSRHALLAHRKGECPLRLKTRMIFVAHLLVAGLVFIITKPIDLFTKRGQGYGFEYVYVIEHIRGRLKNNYPRIESLIPNSLIRIYLILETRIPAVRDLRLRLKRFSQRSQEEN</sequence>